<dbReference type="OrthoDB" id="10311143at2759"/>
<proteinExistence type="predicted"/>
<sequence length="96" mass="10126">MSLAKHTLVSGRESLASRGSDDPQPGNPPDGIADEADSQQGQVLTDNRTTSALGEGGGLRLTSTQNLAAVGVIGQLPLNNSANNPQWPWSQQARYW</sequence>
<dbReference type="AlphaFoldDB" id="A0A9N9Q496"/>
<keyword evidence="3" id="KW-1185">Reference proteome</keyword>
<gene>
    <name evidence="2" type="ORF">HYALB_00004407</name>
</gene>
<name>A0A9N9Q496_9HELO</name>
<dbReference type="Proteomes" id="UP000701801">
    <property type="component" value="Unassembled WGS sequence"/>
</dbReference>
<protein>
    <submittedName>
        <fullName evidence="2">Uncharacterized protein</fullName>
    </submittedName>
</protein>
<accession>A0A9N9Q496</accession>
<evidence type="ECO:0000313" key="2">
    <source>
        <dbReference type="EMBL" id="CAG8974609.1"/>
    </source>
</evidence>
<dbReference type="EMBL" id="CAJVRM010000109">
    <property type="protein sequence ID" value="CAG8974609.1"/>
    <property type="molecule type" value="Genomic_DNA"/>
</dbReference>
<feature type="region of interest" description="Disordered" evidence="1">
    <location>
        <begin position="1"/>
        <end position="40"/>
    </location>
</feature>
<comment type="caution">
    <text evidence="2">The sequence shown here is derived from an EMBL/GenBank/DDBJ whole genome shotgun (WGS) entry which is preliminary data.</text>
</comment>
<reference evidence="2" key="1">
    <citation type="submission" date="2021-07" db="EMBL/GenBank/DDBJ databases">
        <authorList>
            <person name="Durling M."/>
        </authorList>
    </citation>
    <scope>NUCLEOTIDE SEQUENCE</scope>
</reference>
<organism evidence="2 3">
    <name type="scientific">Hymenoscyphus albidus</name>
    <dbReference type="NCBI Taxonomy" id="595503"/>
    <lineage>
        <taxon>Eukaryota</taxon>
        <taxon>Fungi</taxon>
        <taxon>Dikarya</taxon>
        <taxon>Ascomycota</taxon>
        <taxon>Pezizomycotina</taxon>
        <taxon>Leotiomycetes</taxon>
        <taxon>Helotiales</taxon>
        <taxon>Helotiaceae</taxon>
        <taxon>Hymenoscyphus</taxon>
    </lineage>
</organism>
<evidence type="ECO:0000256" key="1">
    <source>
        <dbReference type="SAM" id="MobiDB-lite"/>
    </source>
</evidence>
<evidence type="ECO:0000313" key="3">
    <source>
        <dbReference type="Proteomes" id="UP000701801"/>
    </source>
</evidence>